<dbReference type="AlphaFoldDB" id="A0A290RZN4"/>
<proteinExistence type="predicted"/>
<gene>
    <name evidence="1" type="ORF">PARC_a0569</name>
</gene>
<dbReference type="KEGG" id="part:PARC_a0569"/>
<organism evidence="1 2">
    <name type="scientific">Pseudoalteromonas arctica A 37-1-2</name>
    <dbReference type="NCBI Taxonomy" id="1117313"/>
    <lineage>
        <taxon>Bacteria</taxon>
        <taxon>Pseudomonadati</taxon>
        <taxon>Pseudomonadota</taxon>
        <taxon>Gammaproteobacteria</taxon>
        <taxon>Alteromonadales</taxon>
        <taxon>Pseudoalteromonadaceae</taxon>
        <taxon>Pseudoalteromonas</taxon>
    </lineage>
</organism>
<reference evidence="1 2" key="1">
    <citation type="journal article" date="2012" name="J. Bacteriol.">
        <title>Genome sequences of type strains of seven species of the marine bacterium Pseudoalteromonas.</title>
        <authorList>
            <person name="Xie B.B."/>
            <person name="Shu Y.L."/>
            <person name="Qin Q.L."/>
            <person name="Rong J.C."/>
            <person name="Zhang X.Y."/>
            <person name="Chen X.L."/>
            <person name="Shi M."/>
            <person name="He H.L."/>
            <person name="Zhou B.C."/>
            <person name="Zhang Y.Z."/>
        </authorList>
    </citation>
    <scope>NUCLEOTIDE SEQUENCE [LARGE SCALE GENOMIC DNA]</scope>
    <source>
        <strain evidence="1 2">A 37-1-2</strain>
    </source>
</reference>
<protein>
    <submittedName>
        <fullName evidence="1">Uncharacterized protein</fullName>
    </submittedName>
</protein>
<dbReference type="EMBL" id="CP011025">
    <property type="protein sequence ID" value="ATC85289.1"/>
    <property type="molecule type" value="Genomic_DNA"/>
</dbReference>
<name>A0A290RZN4_9GAMM</name>
<dbReference type="Proteomes" id="UP000016505">
    <property type="component" value="Chromosome I"/>
</dbReference>
<evidence type="ECO:0000313" key="2">
    <source>
        <dbReference type="Proteomes" id="UP000016505"/>
    </source>
</evidence>
<accession>A0A290RZN4</accession>
<evidence type="ECO:0000313" key="1">
    <source>
        <dbReference type="EMBL" id="ATC85289.1"/>
    </source>
</evidence>
<sequence>MPKALKAPWLKLLVDTQLAGVTSKARNLYILVIFHLP</sequence>